<dbReference type="GO" id="GO:0004888">
    <property type="term" value="F:transmembrane signaling receptor activity"/>
    <property type="evidence" value="ECO:0007669"/>
    <property type="project" value="InterPro"/>
</dbReference>
<evidence type="ECO:0000259" key="12">
    <source>
        <dbReference type="Pfam" id="PF02931"/>
    </source>
</evidence>
<reference evidence="15" key="1">
    <citation type="submission" date="2019-12" db="UniProtKB">
        <authorList>
            <consortium name="WormBaseParasite"/>
        </authorList>
    </citation>
    <scope>IDENTIFICATION</scope>
</reference>
<keyword evidence="4" id="KW-1003">Cell membrane</keyword>
<dbReference type="WBParaSite" id="TMUE_3000013926.1">
    <property type="protein sequence ID" value="TMUE_3000013926.1"/>
    <property type="gene ID" value="WBGene00289747"/>
</dbReference>
<keyword evidence="9 11" id="KW-0472">Membrane</keyword>
<evidence type="ECO:0000256" key="5">
    <source>
        <dbReference type="ARBA" id="ARBA00022692"/>
    </source>
</evidence>
<evidence type="ECO:0000313" key="14">
    <source>
        <dbReference type="Proteomes" id="UP000046395"/>
    </source>
</evidence>
<dbReference type="InterPro" id="IPR006202">
    <property type="entry name" value="Neur_chan_lig-bd"/>
</dbReference>
<dbReference type="InterPro" id="IPR038050">
    <property type="entry name" value="Neuro_actylchol_rec"/>
</dbReference>
<sequence>MTDRVKTECLDSTSVVKQLMTIYNKYKAPSFREPVIVTVQIGVQEIGAISDSTADFEITIFIYEEWLDSRLRYLHLNPCAANVTLIDERLDLLWTPNTCFVNNKFSLLLHTPFRNAKMVLYPDGMVSTSYRMTLVGPCEMDLKAFPMDTVRCSLTFESFNYNVDEVHMKWRKWDPVFLEHESRYRNYASVGKPLPSYLNMPAMKTSDFRLVNISTSAVAYDYPAGYWDELTVTFTFQRRIGWYMLQAYFPTYLVIFISWISFCLGTGMSARAMLGVNTLLALTFQFGNVIKNLPRVSYVKAIDVWMLSCMTFIFCNLLELTLVAYITAQRQLTKAASSLAERCGGDTHFLAHGKFKARMFGSLTRMSTDQIDKVSAVAFPLCFLLFNIAYWNFYVYR</sequence>
<dbReference type="CDD" id="cd19049">
    <property type="entry name" value="LGIC_TM_anion"/>
    <property type="match status" value="1"/>
</dbReference>
<keyword evidence="7 11" id="KW-1133">Transmembrane helix</keyword>
<dbReference type="PROSITE" id="PS00236">
    <property type="entry name" value="NEUROTR_ION_CHANNEL"/>
    <property type="match status" value="1"/>
</dbReference>
<feature type="transmembrane region" description="Helical" evidence="11">
    <location>
        <begin position="272"/>
        <end position="290"/>
    </location>
</feature>
<feature type="transmembrane region" description="Helical" evidence="11">
    <location>
        <begin position="302"/>
        <end position="326"/>
    </location>
</feature>
<name>A0A5S6R2Q7_TRIMR</name>
<dbReference type="AlphaFoldDB" id="A0A5S6R2Q7"/>
<keyword evidence="14" id="KW-1185">Reference proteome</keyword>
<dbReference type="Proteomes" id="UP000046395">
    <property type="component" value="Unassembled WGS sequence"/>
</dbReference>
<keyword evidence="6" id="KW-0732">Signal</keyword>
<dbReference type="STRING" id="70415.A0A5S6R2Q7"/>
<evidence type="ECO:0000256" key="4">
    <source>
        <dbReference type="ARBA" id="ARBA00022475"/>
    </source>
</evidence>
<dbReference type="InterPro" id="IPR018000">
    <property type="entry name" value="Neurotransmitter_ion_chnl_CS"/>
</dbReference>
<comment type="subcellular location">
    <subcellularLocation>
        <location evidence="2">Cell membrane</location>
    </subcellularLocation>
    <subcellularLocation>
        <location evidence="1">Membrane</location>
        <topology evidence="1">Multi-pass membrane protein</topology>
    </subcellularLocation>
</comment>
<dbReference type="PRINTS" id="PR00252">
    <property type="entry name" value="NRIONCHANNEL"/>
</dbReference>
<dbReference type="Pfam" id="PF02931">
    <property type="entry name" value="Neur_chan_LBD"/>
    <property type="match status" value="1"/>
</dbReference>
<dbReference type="Gene3D" id="1.20.58.390">
    <property type="entry name" value="Neurotransmitter-gated ion-channel transmembrane domain"/>
    <property type="match status" value="1"/>
</dbReference>
<dbReference type="Pfam" id="PF02932">
    <property type="entry name" value="Neur_chan_memb"/>
    <property type="match status" value="1"/>
</dbReference>
<keyword evidence="10 11" id="KW-0407">Ion channel</keyword>
<keyword evidence="5 11" id="KW-0812">Transmembrane</keyword>
<dbReference type="PANTHER" id="PTHR18945">
    <property type="entry name" value="NEUROTRANSMITTER GATED ION CHANNEL"/>
    <property type="match status" value="1"/>
</dbReference>
<evidence type="ECO:0000313" key="15">
    <source>
        <dbReference type="WBParaSite" id="TMUE_3000013926.1"/>
    </source>
</evidence>
<evidence type="ECO:0000256" key="8">
    <source>
        <dbReference type="ARBA" id="ARBA00023065"/>
    </source>
</evidence>
<dbReference type="GO" id="GO:0005886">
    <property type="term" value="C:plasma membrane"/>
    <property type="evidence" value="ECO:0007669"/>
    <property type="project" value="UniProtKB-SubCell"/>
</dbReference>
<feature type="domain" description="Neurotransmitter-gated ion-channel transmembrane" evidence="13">
    <location>
        <begin position="248"/>
        <end position="338"/>
    </location>
</feature>
<evidence type="ECO:0000256" key="2">
    <source>
        <dbReference type="ARBA" id="ARBA00004236"/>
    </source>
</evidence>
<keyword evidence="3 11" id="KW-0813">Transport</keyword>
<feature type="domain" description="Neurotransmitter-gated ion-channel ligand-binding" evidence="12">
    <location>
        <begin position="13"/>
        <end position="239"/>
    </location>
</feature>
<evidence type="ECO:0000256" key="6">
    <source>
        <dbReference type="ARBA" id="ARBA00022729"/>
    </source>
</evidence>
<dbReference type="InterPro" id="IPR006201">
    <property type="entry name" value="Neur_channel"/>
</dbReference>
<evidence type="ECO:0000259" key="13">
    <source>
        <dbReference type="Pfam" id="PF02932"/>
    </source>
</evidence>
<keyword evidence="8 11" id="KW-0406">Ion transport</keyword>
<proteinExistence type="inferred from homology"/>
<accession>A0A5S6R2Q7</accession>
<dbReference type="InterPro" id="IPR006028">
    <property type="entry name" value="GABAA/Glycine_rcpt"/>
</dbReference>
<dbReference type="SUPFAM" id="SSF90112">
    <property type="entry name" value="Neurotransmitter-gated ion-channel transmembrane pore"/>
    <property type="match status" value="1"/>
</dbReference>
<protein>
    <submittedName>
        <fullName evidence="15">Neurotransmitter-gated ion-channel ligand-binding domain-containing protein</fullName>
    </submittedName>
</protein>
<evidence type="ECO:0000256" key="7">
    <source>
        <dbReference type="ARBA" id="ARBA00022989"/>
    </source>
</evidence>
<dbReference type="SUPFAM" id="SSF63712">
    <property type="entry name" value="Nicotinic receptor ligand binding domain-like"/>
    <property type="match status" value="1"/>
</dbReference>
<evidence type="ECO:0000256" key="10">
    <source>
        <dbReference type="ARBA" id="ARBA00023303"/>
    </source>
</evidence>
<feature type="transmembrane region" description="Helical" evidence="11">
    <location>
        <begin position="240"/>
        <end position="260"/>
    </location>
</feature>
<evidence type="ECO:0000256" key="9">
    <source>
        <dbReference type="ARBA" id="ARBA00023136"/>
    </source>
</evidence>
<organism evidence="14 15">
    <name type="scientific">Trichuris muris</name>
    <name type="common">Mouse whipworm</name>
    <dbReference type="NCBI Taxonomy" id="70415"/>
    <lineage>
        <taxon>Eukaryota</taxon>
        <taxon>Metazoa</taxon>
        <taxon>Ecdysozoa</taxon>
        <taxon>Nematoda</taxon>
        <taxon>Enoplea</taxon>
        <taxon>Dorylaimia</taxon>
        <taxon>Trichinellida</taxon>
        <taxon>Trichuridae</taxon>
        <taxon>Trichuris</taxon>
    </lineage>
</organism>
<dbReference type="PRINTS" id="PR00253">
    <property type="entry name" value="GABAARECEPTR"/>
</dbReference>
<dbReference type="InterPro" id="IPR006029">
    <property type="entry name" value="Neurotrans-gated_channel_TM"/>
</dbReference>
<comment type="similarity">
    <text evidence="11">Belongs to the ligand-gated ion channel (TC 1.A.9) family.</text>
</comment>
<evidence type="ECO:0000256" key="11">
    <source>
        <dbReference type="RuleBase" id="RU000687"/>
    </source>
</evidence>
<dbReference type="CDD" id="cd18990">
    <property type="entry name" value="LGIC_ECD_GABAAR"/>
    <property type="match status" value="1"/>
</dbReference>
<dbReference type="InterPro" id="IPR036719">
    <property type="entry name" value="Neuro-gated_channel_TM_sf"/>
</dbReference>
<dbReference type="InterPro" id="IPR036734">
    <property type="entry name" value="Neur_chan_lig-bd_sf"/>
</dbReference>
<evidence type="ECO:0000256" key="1">
    <source>
        <dbReference type="ARBA" id="ARBA00004141"/>
    </source>
</evidence>
<feature type="transmembrane region" description="Helical" evidence="11">
    <location>
        <begin position="374"/>
        <end position="393"/>
    </location>
</feature>
<evidence type="ECO:0000256" key="3">
    <source>
        <dbReference type="ARBA" id="ARBA00022448"/>
    </source>
</evidence>
<dbReference type="Gene3D" id="2.70.170.10">
    <property type="entry name" value="Neurotransmitter-gated ion-channel ligand-binding domain"/>
    <property type="match status" value="1"/>
</dbReference>
<dbReference type="GO" id="GO:0005230">
    <property type="term" value="F:extracellular ligand-gated monoatomic ion channel activity"/>
    <property type="evidence" value="ECO:0007669"/>
    <property type="project" value="InterPro"/>
</dbReference>